<comment type="caution">
    <text evidence="3">The sequence shown here is derived from an EMBL/GenBank/DDBJ whole genome shotgun (WGS) entry which is preliminary data.</text>
</comment>
<organism evidence="3 4">
    <name type="scientific">Apiospora arundinis</name>
    <dbReference type="NCBI Taxonomy" id="335852"/>
    <lineage>
        <taxon>Eukaryota</taxon>
        <taxon>Fungi</taxon>
        <taxon>Dikarya</taxon>
        <taxon>Ascomycota</taxon>
        <taxon>Pezizomycotina</taxon>
        <taxon>Sordariomycetes</taxon>
        <taxon>Xylariomycetidae</taxon>
        <taxon>Amphisphaeriales</taxon>
        <taxon>Apiosporaceae</taxon>
        <taxon>Apiospora</taxon>
    </lineage>
</organism>
<feature type="compositionally biased region" description="Gly residues" evidence="1">
    <location>
        <begin position="159"/>
        <end position="184"/>
    </location>
</feature>
<evidence type="ECO:0000313" key="4">
    <source>
        <dbReference type="Proteomes" id="UP001390339"/>
    </source>
</evidence>
<reference evidence="3 4" key="1">
    <citation type="journal article" date="2024" name="IMA Fungus">
        <title>Apiospora arundinis, a panoply of carbohydrate-active enzymes and secondary metabolites.</title>
        <authorList>
            <person name="Sorensen T."/>
            <person name="Petersen C."/>
            <person name="Muurmann A.T."/>
            <person name="Christiansen J.V."/>
            <person name="Brundto M.L."/>
            <person name="Overgaard C.K."/>
            <person name="Boysen A.T."/>
            <person name="Wollenberg R.D."/>
            <person name="Larsen T.O."/>
            <person name="Sorensen J.L."/>
            <person name="Nielsen K.L."/>
            <person name="Sondergaard T.E."/>
        </authorList>
    </citation>
    <scope>NUCLEOTIDE SEQUENCE [LARGE SCALE GENOMIC DNA]</scope>
    <source>
        <strain evidence="3 4">AAU 773</strain>
    </source>
</reference>
<gene>
    <name evidence="3" type="ORF">PGQ11_005994</name>
</gene>
<feature type="region of interest" description="Disordered" evidence="1">
    <location>
        <begin position="77"/>
        <end position="184"/>
    </location>
</feature>
<evidence type="ECO:0000259" key="2">
    <source>
        <dbReference type="Pfam" id="PF25560"/>
    </source>
</evidence>
<name>A0ABR2ISU3_9PEZI</name>
<accession>A0ABR2ISU3</accession>
<dbReference type="InterPro" id="IPR057692">
    <property type="entry name" value="DUF7932"/>
</dbReference>
<proteinExistence type="predicted"/>
<dbReference type="Pfam" id="PF25560">
    <property type="entry name" value="DUF7932"/>
    <property type="match status" value="1"/>
</dbReference>
<feature type="compositionally biased region" description="Gly residues" evidence="1">
    <location>
        <begin position="113"/>
        <end position="136"/>
    </location>
</feature>
<evidence type="ECO:0000256" key="1">
    <source>
        <dbReference type="SAM" id="MobiDB-lite"/>
    </source>
</evidence>
<dbReference type="EMBL" id="JAPCWZ010000004">
    <property type="protein sequence ID" value="KAK8867416.1"/>
    <property type="molecule type" value="Genomic_DNA"/>
</dbReference>
<sequence>MATDVVKLIDRSGHHSKPAAGHNGKNGRFANIPTPGAPGVDISVRLAYSETYPNEVQVFESHGSSFWTIAKDETMLLQTNGGNGGDGGRGENGEHGGPGTKGRDATSYRDGEPGGPGGRGGDGGSGSNGADGGPGGNITVTVDNDDTDLLLPLSFRAKGGSGGQPGYHGAPGNGGPGGPGGGIDGRIRIRVNNDGRDTLSTYQGIYELQVLSFDITDENQDGINEPGEHICVRNLLVKNLGLMPSPATRSIHVQIQPTRYLEPVLSEPLQLPYGIGPGQEVEVPGVLRALIRNQADGEPVGSLSGVDDWVQLTGVFHERLDRPIPGFCGQTPIHISYPLVLDPPIFLRSVAKGDRVNFSWTVRNESQKTYGYKTGRPCATMFGEIMPDQEACFLLTDESQGLDQIDEIQPGSTVNIEQEFIVNDKVVDFIYGHLKVDLQLCDPQTSSDRTVQEHHMQVQVSCPYQRTDNAGYLLVVNSETPSYAILQTLGFLKNHLHAKVDVFNLSIYGSYYIRGSSDSVLSEYMGKSIIIFGNDYDHPGVGLKRPWDLIDPWVATVLLKGGTSFHFPNVPDAALSKLQSWSKRVVFPAHRLRADQQTESVVDTNDLVRKLRSAGVRPLEGSGLEDGASAGNGDMVHAFRVTKSRLDRRTEAASHVLAENMPLRRFVTAPDSTDANGEGHRERRVLVIEGVPRTARLTATTAPFTESTRSDQPTESVTDHDAFLLVSSLPFVVRARMLWNIVQHDDDQAIRCDALFAGVEAYASPSTKGDAEESPTVHRKTILSLTLSLQFDLCNEIYLMMGTKSRFPDPVPTKKKLLQMPLLSHFFDSAPRDDVRQIQDIKKAQPLVFVLGAIHAVSNPISSWHSFKATLDFLNRHQGHLKSRVNHFIFGIIQRNCAPSIVGTVKSHVMARSEQVRQGIRSQPSEMHKSFHWFGNRELAELTGDESGGGTVAGGWGWIDLLNSGKAGLALTGQACQQWVDYHETKHKAQADVIEASRKHIGSMVNPQH</sequence>
<dbReference type="Proteomes" id="UP001390339">
    <property type="component" value="Unassembled WGS sequence"/>
</dbReference>
<protein>
    <recommendedName>
        <fullName evidence="2">DUF7932 domain-containing protein</fullName>
    </recommendedName>
</protein>
<feature type="compositionally biased region" description="Basic and acidic residues" evidence="1">
    <location>
        <begin position="101"/>
        <end position="112"/>
    </location>
</feature>
<keyword evidence="4" id="KW-1185">Reference proteome</keyword>
<evidence type="ECO:0000313" key="3">
    <source>
        <dbReference type="EMBL" id="KAK8867416.1"/>
    </source>
</evidence>
<feature type="domain" description="DUF7932" evidence="2">
    <location>
        <begin position="208"/>
        <end position="337"/>
    </location>
</feature>
<feature type="region of interest" description="Disordered" evidence="1">
    <location>
        <begin position="9"/>
        <end position="34"/>
    </location>
</feature>